<protein>
    <recommendedName>
        <fullName evidence="4">DUF2975 domain-containing protein</fullName>
    </recommendedName>
</protein>
<accession>A0A3N0ATP5</accession>
<keyword evidence="1" id="KW-0812">Transmembrane</keyword>
<name>A0A3N0ATP5_9ACTN</name>
<comment type="caution">
    <text evidence="2">The sequence shown here is derived from an EMBL/GenBank/DDBJ whole genome shotgun (WGS) entry which is preliminary data.</text>
</comment>
<feature type="transmembrane region" description="Helical" evidence="1">
    <location>
        <begin position="140"/>
        <end position="161"/>
    </location>
</feature>
<dbReference type="OrthoDB" id="3176810at2"/>
<dbReference type="RefSeq" id="WP_123193140.1">
    <property type="nucleotide sequence ID" value="NZ_QICD01000045.1"/>
</dbReference>
<dbReference type="Proteomes" id="UP000278632">
    <property type="component" value="Unassembled WGS sequence"/>
</dbReference>
<keyword evidence="1" id="KW-0472">Membrane</keyword>
<gene>
    <name evidence="2" type="ORF">DMP08_12160</name>
</gene>
<reference evidence="3" key="1">
    <citation type="submission" date="2018-05" db="EMBL/GenBank/DDBJ databases">
        <title>Genome Sequencing of selected type strains of the family Eggerthellaceae.</title>
        <authorList>
            <person name="Danylec N."/>
            <person name="Stoll D.A."/>
            <person name="Doetsch A."/>
            <person name="Huch M."/>
        </authorList>
    </citation>
    <scope>NUCLEOTIDE SEQUENCE [LARGE SCALE GENOMIC DNA]</scope>
    <source>
        <strain evidence="3">DSM 16106</strain>
    </source>
</reference>
<organism evidence="2 3">
    <name type="scientific">Paraeggerthella hongkongensis</name>
    <dbReference type="NCBI Taxonomy" id="230658"/>
    <lineage>
        <taxon>Bacteria</taxon>
        <taxon>Bacillati</taxon>
        <taxon>Actinomycetota</taxon>
        <taxon>Coriobacteriia</taxon>
        <taxon>Eggerthellales</taxon>
        <taxon>Eggerthellaceae</taxon>
        <taxon>Paraeggerthella</taxon>
    </lineage>
</organism>
<feature type="transmembrane region" description="Helical" evidence="1">
    <location>
        <begin position="25"/>
        <end position="51"/>
    </location>
</feature>
<evidence type="ECO:0000256" key="1">
    <source>
        <dbReference type="SAM" id="Phobius"/>
    </source>
</evidence>
<dbReference type="AlphaFoldDB" id="A0A3N0ATP5"/>
<proteinExistence type="predicted"/>
<keyword evidence="1" id="KW-1133">Transmembrane helix</keyword>
<evidence type="ECO:0000313" key="2">
    <source>
        <dbReference type="EMBL" id="RNL37970.1"/>
    </source>
</evidence>
<evidence type="ECO:0000313" key="3">
    <source>
        <dbReference type="Proteomes" id="UP000278632"/>
    </source>
</evidence>
<keyword evidence="3" id="KW-1185">Reference proteome</keyword>
<feature type="transmembrane region" description="Helical" evidence="1">
    <location>
        <begin position="57"/>
        <end position="82"/>
    </location>
</feature>
<evidence type="ECO:0008006" key="4">
    <source>
        <dbReference type="Google" id="ProtNLM"/>
    </source>
</evidence>
<sequence length="171" mass="18723">MFGGEPLSVEESLVKTGKVCKTISLLMKVVFVLLCTWWLASASVMAFSLIVPGFCDYAVTLPFFLVYIASSAAMATVCMTLIKVFSDASKGRSPFTMLQVRRLRVVSVFFLVYAVLEVVLTGVVPFMAGGVDESFVPTLNLFPFVASAVVFAFSFVFKYGVLLQEFSDETI</sequence>
<dbReference type="EMBL" id="QICD01000045">
    <property type="protein sequence ID" value="RNL37970.1"/>
    <property type="molecule type" value="Genomic_DNA"/>
</dbReference>
<feature type="transmembrane region" description="Helical" evidence="1">
    <location>
        <begin position="103"/>
        <end position="128"/>
    </location>
</feature>